<name>A0A1H0JZR5_HALAD</name>
<dbReference type="OrthoDB" id="9800872at2"/>
<dbReference type="AlphaFoldDB" id="A0A1H0JZR5"/>
<dbReference type="InterPro" id="IPR001763">
    <property type="entry name" value="Rhodanese-like_dom"/>
</dbReference>
<dbReference type="SMART" id="SM00450">
    <property type="entry name" value="RHOD"/>
    <property type="match status" value="1"/>
</dbReference>
<proteinExistence type="predicted"/>
<dbReference type="PANTHER" id="PTHR43031">
    <property type="entry name" value="FAD-DEPENDENT OXIDOREDUCTASE"/>
    <property type="match status" value="1"/>
</dbReference>
<protein>
    <submittedName>
        <fullName evidence="2">Rhodanese-related sulfurtransferase</fullName>
    </submittedName>
</protein>
<dbReference type="Pfam" id="PF00581">
    <property type="entry name" value="Rhodanese"/>
    <property type="match status" value="1"/>
</dbReference>
<dbReference type="GO" id="GO:0016740">
    <property type="term" value="F:transferase activity"/>
    <property type="evidence" value="ECO:0007669"/>
    <property type="project" value="UniProtKB-KW"/>
</dbReference>
<keyword evidence="2" id="KW-0808">Transferase</keyword>
<dbReference type="PROSITE" id="PS50206">
    <property type="entry name" value="RHODANESE_3"/>
    <property type="match status" value="1"/>
</dbReference>
<organism evidence="2 3">
    <name type="scientific">Halobacillus aidingensis</name>
    <dbReference type="NCBI Taxonomy" id="240303"/>
    <lineage>
        <taxon>Bacteria</taxon>
        <taxon>Bacillati</taxon>
        <taxon>Bacillota</taxon>
        <taxon>Bacilli</taxon>
        <taxon>Bacillales</taxon>
        <taxon>Bacillaceae</taxon>
        <taxon>Halobacillus</taxon>
    </lineage>
</organism>
<dbReference type="SUPFAM" id="SSF52821">
    <property type="entry name" value="Rhodanese/Cell cycle control phosphatase"/>
    <property type="match status" value="1"/>
</dbReference>
<accession>A0A1H0JZR5</accession>
<keyword evidence="3" id="KW-1185">Reference proteome</keyword>
<evidence type="ECO:0000313" key="3">
    <source>
        <dbReference type="Proteomes" id="UP000198860"/>
    </source>
</evidence>
<reference evidence="3" key="1">
    <citation type="submission" date="2016-10" db="EMBL/GenBank/DDBJ databases">
        <authorList>
            <person name="Varghese N."/>
            <person name="Submissions S."/>
        </authorList>
    </citation>
    <scope>NUCLEOTIDE SEQUENCE [LARGE SCALE GENOMIC DNA]</scope>
    <source>
        <strain evidence="3">CGMCC 1.3703</strain>
    </source>
</reference>
<dbReference type="Proteomes" id="UP000198860">
    <property type="component" value="Unassembled WGS sequence"/>
</dbReference>
<sequence>MEAILPWGIGLLLGWFIIKKLLPVKGVQNITVQETQKRLKEKNVQWIDVRTPGEYRANHKKPFKNVPLSDIAKRSGELDRNKEIVLICQSGMRSMNAAKVLKKQGFDKITNVKGGMSAWG</sequence>
<evidence type="ECO:0000313" key="2">
    <source>
        <dbReference type="EMBL" id="SDO49100.1"/>
    </source>
</evidence>
<dbReference type="CDD" id="cd00158">
    <property type="entry name" value="RHOD"/>
    <property type="match status" value="1"/>
</dbReference>
<dbReference type="RefSeq" id="WP_089651827.1">
    <property type="nucleotide sequence ID" value="NZ_FNIZ01000005.1"/>
</dbReference>
<dbReference type="EMBL" id="FNIZ01000005">
    <property type="protein sequence ID" value="SDO49100.1"/>
    <property type="molecule type" value="Genomic_DNA"/>
</dbReference>
<dbReference type="InterPro" id="IPR050229">
    <property type="entry name" value="GlpE_sulfurtransferase"/>
</dbReference>
<feature type="domain" description="Rhodanese" evidence="1">
    <location>
        <begin position="40"/>
        <end position="120"/>
    </location>
</feature>
<dbReference type="PANTHER" id="PTHR43031:SF17">
    <property type="entry name" value="SULFURTRANSFERASE YTWF-RELATED"/>
    <property type="match status" value="1"/>
</dbReference>
<evidence type="ECO:0000259" key="1">
    <source>
        <dbReference type="PROSITE" id="PS50206"/>
    </source>
</evidence>
<dbReference type="Gene3D" id="3.40.250.10">
    <property type="entry name" value="Rhodanese-like domain"/>
    <property type="match status" value="1"/>
</dbReference>
<gene>
    <name evidence="2" type="ORF">SAMN05421677_105177</name>
</gene>
<dbReference type="InterPro" id="IPR036873">
    <property type="entry name" value="Rhodanese-like_dom_sf"/>
</dbReference>
<dbReference type="STRING" id="240303.SAMN05421677_105177"/>